<keyword evidence="4" id="KW-1185">Reference proteome</keyword>
<feature type="region of interest" description="Disordered" evidence="1">
    <location>
        <begin position="633"/>
        <end position="686"/>
    </location>
</feature>
<sequence>MLFGARVPDEVALTVLSHLDDPRDLLRVAETCRRALRLARVTAAGEADTDHNRGGTATGVEEEVSVVEWLSFFERHKRALVACLRPHYNSDRMATAVAEVLMSREFMTDWLVKQPTGLDSISHALVKLPAQFVYDLLIFPLFEAHLARTTSVAKQTGTAANLAFCKWSSAAIMVPTFWLQERLKASLSEKFLPLLASSLFDGEMELDPARATDAAVIPQNQERLQRACDGMVAMIQSLQFPLEARLIWSHLRSCVRRLHRATTKPGPARDRAGGDVDTTAAGNQEATTAVDEVAAKEEEEDKVSLLAVGAIAIMRTGFPMFSTRQMLENLSLQQKRNLLMAAKMLQLLVTHQPAGPRVQWSIRAPHWQCMHGWLEANRHSIDNVLTLSSTVSDEELVGLLKDTVRVKAESQLKVSTRAADGAQFEAGQAGMLEKHMRFYALDCFRSGGLCLSSSEAHPRWLLQRMYYLFANVQFTVKRKFVMSAPNMAGGGGFEYVELCAKRGSGPREMTRLAQRPTDDGGLDGWQSEVACTCLALMEDPLTTAGADQEPTMGFARADPPVWVGVAEVATQAITSGLSDGSIELDVPFTATTLRQYRGLDDEAPERAKKGDEAKGKSDKRGWLWGLMQKLHRSGGKDNYDDSDEHEESARPNVATGEAEQEEKGKEKAQEDGSQNDEAEAKGQGATLRVVVSFALSL</sequence>
<dbReference type="InterPro" id="IPR001810">
    <property type="entry name" value="F-box_dom"/>
</dbReference>
<feature type="region of interest" description="Disordered" evidence="1">
    <location>
        <begin position="597"/>
        <end position="617"/>
    </location>
</feature>
<dbReference type="Proteomes" id="UP000011083">
    <property type="component" value="Unassembled WGS sequence"/>
</dbReference>
<reference evidence="3 4" key="1">
    <citation type="journal article" date="2013" name="Genome Biol.">
        <title>Genome of Acanthamoeba castellanii highlights extensive lateral gene transfer and early evolution of tyrosine kinase signaling.</title>
        <authorList>
            <person name="Clarke M."/>
            <person name="Lohan A.J."/>
            <person name="Liu B."/>
            <person name="Lagkouvardos I."/>
            <person name="Roy S."/>
            <person name="Zafar N."/>
            <person name="Bertelli C."/>
            <person name="Schilde C."/>
            <person name="Kianianmomeni A."/>
            <person name="Burglin T.R."/>
            <person name="Frech C."/>
            <person name="Turcotte B."/>
            <person name="Kopec K.O."/>
            <person name="Synnott J.M."/>
            <person name="Choo C."/>
            <person name="Paponov I."/>
            <person name="Finkler A."/>
            <person name="Soon Heng Tan C."/>
            <person name="Hutchins A.P."/>
            <person name="Weinmeier T."/>
            <person name="Rattei T."/>
            <person name="Chu J.S."/>
            <person name="Gimenez G."/>
            <person name="Irimia M."/>
            <person name="Rigden D.J."/>
            <person name="Fitzpatrick D.A."/>
            <person name="Lorenzo-Morales J."/>
            <person name="Bateman A."/>
            <person name="Chiu C.H."/>
            <person name="Tang P."/>
            <person name="Hegemann P."/>
            <person name="Fromm H."/>
            <person name="Raoult D."/>
            <person name="Greub G."/>
            <person name="Miranda-Saavedra D."/>
            <person name="Chen N."/>
            <person name="Nash P."/>
            <person name="Ginger M.L."/>
            <person name="Horn M."/>
            <person name="Schaap P."/>
            <person name="Caler L."/>
            <person name="Loftus B."/>
        </authorList>
    </citation>
    <scope>NUCLEOTIDE SEQUENCE [LARGE SCALE GENOMIC DNA]</scope>
    <source>
        <strain evidence="3 4">Neff</strain>
    </source>
</reference>
<dbReference type="Gene3D" id="1.10.506.10">
    <property type="entry name" value="GTPase Activation - p120gap, domain 1"/>
    <property type="match status" value="1"/>
</dbReference>
<dbReference type="RefSeq" id="XP_004339719.1">
    <property type="nucleotide sequence ID" value="XM_004339671.1"/>
</dbReference>
<dbReference type="Gene3D" id="1.20.1280.50">
    <property type="match status" value="1"/>
</dbReference>
<evidence type="ECO:0000313" key="3">
    <source>
        <dbReference type="EMBL" id="ELR17706.1"/>
    </source>
</evidence>
<dbReference type="AlphaFoldDB" id="L8H013"/>
<organism evidence="3 4">
    <name type="scientific">Acanthamoeba castellanii (strain ATCC 30010 / Neff)</name>
    <dbReference type="NCBI Taxonomy" id="1257118"/>
    <lineage>
        <taxon>Eukaryota</taxon>
        <taxon>Amoebozoa</taxon>
        <taxon>Discosea</taxon>
        <taxon>Longamoebia</taxon>
        <taxon>Centramoebida</taxon>
        <taxon>Acanthamoebidae</taxon>
        <taxon>Acanthamoeba</taxon>
    </lineage>
</organism>
<name>L8H013_ACACF</name>
<dbReference type="SUPFAM" id="SSF81383">
    <property type="entry name" value="F-box domain"/>
    <property type="match status" value="1"/>
</dbReference>
<dbReference type="EMBL" id="KB007974">
    <property type="protein sequence ID" value="ELR17706.1"/>
    <property type="molecule type" value="Genomic_DNA"/>
</dbReference>
<gene>
    <name evidence="3" type="ORF">ACA1_064930</name>
</gene>
<feature type="domain" description="F-box" evidence="2">
    <location>
        <begin position="6"/>
        <end position="38"/>
    </location>
</feature>
<dbReference type="CDD" id="cd09917">
    <property type="entry name" value="F-box_SF"/>
    <property type="match status" value="1"/>
</dbReference>
<dbReference type="InterPro" id="IPR036047">
    <property type="entry name" value="F-box-like_dom_sf"/>
</dbReference>
<dbReference type="InterPro" id="IPR008936">
    <property type="entry name" value="Rho_GTPase_activation_prot"/>
</dbReference>
<protein>
    <recommendedName>
        <fullName evidence="2">F-box domain-containing protein</fullName>
    </recommendedName>
</protein>
<feature type="region of interest" description="Disordered" evidence="1">
    <location>
        <begin position="262"/>
        <end position="294"/>
    </location>
</feature>
<evidence type="ECO:0000259" key="2">
    <source>
        <dbReference type="Pfam" id="PF12937"/>
    </source>
</evidence>
<dbReference type="SUPFAM" id="SSF48350">
    <property type="entry name" value="GTPase activation domain, GAP"/>
    <property type="match status" value="1"/>
</dbReference>
<dbReference type="KEGG" id="acan:ACA1_064930"/>
<feature type="compositionally biased region" description="Basic and acidic residues" evidence="1">
    <location>
        <begin position="661"/>
        <end position="670"/>
    </location>
</feature>
<dbReference type="VEuPathDB" id="AmoebaDB:ACA1_064930"/>
<accession>L8H013</accession>
<evidence type="ECO:0000313" key="4">
    <source>
        <dbReference type="Proteomes" id="UP000011083"/>
    </source>
</evidence>
<evidence type="ECO:0000256" key="1">
    <source>
        <dbReference type="SAM" id="MobiDB-lite"/>
    </source>
</evidence>
<dbReference type="Pfam" id="PF12937">
    <property type="entry name" value="F-box-like"/>
    <property type="match status" value="1"/>
</dbReference>
<dbReference type="GeneID" id="14917788"/>
<proteinExistence type="predicted"/>